<accession>A0ABW1VJP7</accession>
<evidence type="ECO:0000313" key="3">
    <source>
        <dbReference type="Proteomes" id="UP001596215"/>
    </source>
</evidence>
<dbReference type="Pfam" id="PF00535">
    <property type="entry name" value="Glycos_transf_2"/>
    <property type="match status" value="1"/>
</dbReference>
<dbReference type="InterPro" id="IPR029044">
    <property type="entry name" value="Nucleotide-diphossugar_trans"/>
</dbReference>
<dbReference type="EMBL" id="JBHSUC010000001">
    <property type="protein sequence ID" value="MFC6360535.1"/>
    <property type="molecule type" value="Genomic_DNA"/>
</dbReference>
<keyword evidence="3" id="KW-1185">Reference proteome</keyword>
<dbReference type="RefSeq" id="WP_212709173.1">
    <property type="nucleotide sequence ID" value="NZ_BAAAFW010000017.1"/>
</dbReference>
<dbReference type="Proteomes" id="UP001596215">
    <property type="component" value="Unassembled WGS sequence"/>
</dbReference>
<keyword evidence="2" id="KW-0328">Glycosyltransferase</keyword>
<dbReference type="SUPFAM" id="SSF53448">
    <property type="entry name" value="Nucleotide-diphospho-sugar transferases"/>
    <property type="match status" value="1"/>
</dbReference>
<proteinExistence type="predicted"/>
<dbReference type="Gene3D" id="3.90.550.10">
    <property type="entry name" value="Spore Coat Polysaccharide Biosynthesis Protein SpsA, Chain A"/>
    <property type="match status" value="1"/>
</dbReference>
<dbReference type="GO" id="GO:0016757">
    <property type="term" value="F:glycosyltransferase activity"/>
    <property type="evidence" value="ECO:0007669"/>
    <property type="project" value="UniProtKB-KW"/>
</dbReference>
<sequence>MTERSERIGVGIVTCNRKPGLLRLYQSLPRHQIDALIIVNDGEPDAAYQQLAATLVQNEENQGVGRSKNTALRYLQQQDIEHFFLIEDDIYIKDPRVFERYITAAAETGIQHFNFALHGPYNVTDDGVPRPRLQVNYPSFCLPLYPSCVGAFSYYSRCCLQQAGLMDEVFYNALEHVEHTWRIIEAGMHPPYSYFADIEDSGNYLGDEGWSTSQSTICRQMTFRAVCLAAAMQFNAKYGYMLSELPVPQPDIALRVLRTIRQRFSRCV</sequence>
<organism evidence="2 3">
    <name type="scientific">Tatumella punctata</name>
    <dbReference type="NCBI Taxonomy" id="399969"/>
    <lineage>
        <taxon>Bacteria</taxon>
        <taxon>Pseudomonadati</taxon>
        <taxon>Pseudomonadota</taxon>
        <taxon>Gammaproteobacteria</taxon>
        <taxon>Enterobacterales</taxon>
        <taxon>Erwiniaceae</taxon>
        <taxon>Tatumella</taxon>
    </lineage>
</organism>
<dbReference type="InterPro" id="IPR001173">
    <property type="entry name" value="Glyco_trans_2-like"/>
</dbReference>
<keyword evidence="2" id="KW-0808">Transferase</keyword>
<evidence type="ECO:0000259" key="1">
    <source>
        <dbReference type="Pfam" id="PF00535"/>
    </source>
</evidence>
<feature type="domain" description="Glycosyltransferase 2-like" evidence="1">
    <location>
        <begin position="10"/>
        <end position="108"/>
    </location>
</feature>
<protein>
    <submittedName>
        <fullName evidence="2">Glycosyltransferase</fullName>
        <ecNumber evidence="2">2.4.-.-</ecNumber>
    </submittedName>
</protein>
<gene>
    <name evidence="2" type="ORF">ACFP73_00190</name>
</gene>
<comment type="caution">
    <text evidence="2">The sequence shown here is derived from an EMBL/GenBank/DDBJ whole genome shotgun (WGS) entry which is preliminary data.</text>
</comment>
<evidence type="ECO:0000313" key="2">
    <source>
        <dbReference type="EMBL" id="MFC6360535.1"/>
    </source>
</evidence>
<name>A0ABW1VJP7_9GAMM</name>
<dbReference type="EC" id="2.4.-.-" evidence="2"/>
<reference evidence="3" key="1">
    <citation type="journal article" date="2019" name="Int. J. Syst. Evol. Microbiol.">
        <title>The Global Catalogue of Microorganisms (GCM) 10K type strain sequencing project: providing services to taxonomists for standard genome sequencing and annotation.</title>
        <authorList>
            <consortium name="The Broad Institute Genomics Platform"/>
            <consortium name="The Broad Institute Genome Sequencing Center for Infectious Disease"/>
            <person name="Wu L."/>
            <person name="Ma J."/>
        </authorList>
    </citation>
    <scope>NUCLEOTIDE SEQUENCE [LARGE SCALE GENOMIC DNA]</scope>
    <source>
        <strain evidence="3">CGMCC 4.1530</strain>
    </source>
</reference>